<evidence type="ECO:0000256" key="10">
    <source>
        <dbReference type="ARBA" id="ARBA00023136"/>
    </source>
</evidence>
<comment type="subcellular location">
    <subcellularLocation>
        <location evidence="1">Mitochondrion inner membrane</location>
        <topology evidence="1">Single-pass membrane protein</topology>
    </subcellularLocation>
</comment>
<dbReference type="RefSeq" id="XP_029311392.1">
    <property type="nucleotide sequence ID" value="XM_029455532.1"/>
</dbReference>
<evidence type="ECO:0000256" key="8">
    <source>
        <dbReference type="ARBA" id="ARBA00022989"/>
    </source>
</evidence>
<accession>A0A6J2RPK7</accession>
<dbReference type="AlphaFoldDB" id="A0A6J2RPK7"/>
<dbReference type="PANTHER" id="PTHR35268">
    <property type="entry name" value="PROTEIN CCSMST1"/>
    <property type="match status" value="1"/>
</dbReference>
<evidence type="ECO:0000256" key="7">
    <source>
        <dbReference type="ARBA" id="ARBA00022982"/>
    </source>
</evidence>
<evidence type="ECO:0000313" key="13">
    <source>
        <dbReference type="RefSeq" id="XP_029311392.1"/>
    </source>
</evidence>
<proteinExistence type="inferred from homology"/>
<evidence type="ECO:0000256" key="1">
    <source>
        <dbReference type="ARBA" id="ARBA00004434"/>
    </source>
</evidence>
<evidence type="ECO:0000256" key="5">
    <source>
        <dbReference type="ARBA" id="ARBA00022729"/>
    </source>
</evidence>
<dbReference type="GO" id="GO:0005743">
    <property type="term" value="C:mitochondrial inner membrane"/>
    <property type="evidence" value="ECO:0007669"/>
    <property type="project" value="UniProtKB-SubCell"/>
</dbReference>
<evidence type="ECO:0000256" key="11">
    <source>
        <dbReference type="ARBA" id="ARBA00034713"/>
    </source>
</evidence>
<evidence type="ECO:0000256" key="9">
    <source>
        <dbReference type="ARBA" id="ARBA00023128"/>
    </source>
</evidence>
<comment type="similarity">
    <text evidence="11">Belongs to the UQCC4 family.</text>
</comment>
<evidence type="ECO:0000313" key="12">
    <source>
        <dbReference type="Proteomes" id="UP000504630"/>
    </source>
</evidence>
<dbReference type="InParanoid" id="A0A6J2RPK7"/>
<organism evidence="12 13">
    <name type="scientific">Cottoperca gobio</name>
    <name type="common">Frogmouth</name>
    <name type="synonym">Aphritis gobio</name>
    <dbReference type="NCBI Taxonomy" id="56716"/>
    <lineage>
        <taxon>Eukaryota</taxon>
        <taxon>Metazoa</taxon>
        <taxon>Chordata</taxon>
        <taxon>Craniata</taxon>
        <taxon>Vertebrata</taxon>
        <taxon>Euteleostomi</taxon>
        <taxon>Actinopterygii</taxon>
        <taxon>Neopterygii</taxon>
        <taxon>Teleostei</taxon>
        <taxon>Neoteleostei</taxon>
        <taxon>Acanthomorphata</taxon>
        <taxon>Eupercaria</taxon>
        <taxon>Perciformes</taxon>
        <taxon>Notothenioidei</taxon>
        <taxon>Bovichtidae</taxon>
        <taxon>Cottoperca</taxon>
    </lineage>
</organism>
<gene>
    <name evidence="13" type="primary">uqcc4</name>
</gene>
<dbReference type="PRINTS" id="PR02042">
    <property type="entry name" value="CCSMST1"/>
</dbReference>
<keyword evidence="8" id="KW-1133">Transmembrane helix</keyword>
<dbReference type="InterPro" id="IPR023248">
    <property type="entry name" value="UQCC4_vert"/>
</dbReference>
<keyword evidence="12" id="KW-1185">Reference proteome</keyword>
<keyword evidence="7" id="KW-0249">Electron transport</keyword>
<evidence type="ECO:0000256" key="6">
    <source>
        <dbReference type="ARBA" id="ARBA00022792"/>
    </source>
</evidence>
<sequence length="138" mass="15420">MSTTAGRLFSSLTRAAFSRGKSVHNATPTVGRFKSVQSLALSSQKSTESKDGDTDVNNGPIKFSTSLASHRTWKVERAMGSNFTRPWRKVLPFMVVFSSIILWCALRSETDIDVKLDKHLLEYLPNLLPDEEEGEDQD</sequence>
<evidence type="ECO:0000256" key="2">
    <source>
        <dbReference type="ARBA" id="ARBA00022448"/>
    </source>
</evidence>
<dbReference type="FunCoup" id="A0A6J2RPK7">
    <property type="interactions" value="318"/>
</dbReference>
<dbReference type="InterPro" id="IPR029160">
    <property type="entry name" value="UQCC4"/>
</dbReference>
<dbReference type="OrthoDB" id="5783753at2759"/>
<reference evidence="13" key="1">
    <citation type="submission" date="2025-08" db="UniProtKB">
        <authorList>
            <consortium name="RefSeq"/>
        </authorList>
    </citation>
    <scope>IDENTIFICATION</scope>
</reference>
<protein>
    <submittedName>
        <fullName evidence="13">LOW QUALITY PROTEIN: ubiquinol-cytochrome c reductase complex assembly factor 4</fullName>
    </submittedName>
</protein>
<keyword evidence="9" id="KW-0496">Mitochondrion</keyword>
<dbReference type="KEGG" id="cgob:115024182"/>
<keyword evidence="10" id="KW-0472">Membrane</keyword>
<evidence type="ECO:0000256" key="3">
    <source>
        <dbReference type="ARBA" id="ARBA00022660"/>
    </source>
</evidence>
<name>A0A6J2RPK7_COTGO</name>
<keyword evidence="5" id="KW-0732">Signal</keyword>
<keyword evidence="6" id="KW-0999">Mitochondrion inner membrane</keyword>
<dbReference type="Proteomes" id="UP000504630">
    <property type="component" value="Chromosome 19"/>
</dbReference>
<keyword evidence="2" id="KW-0813">Transport</keyword>
<dbReference type="CTD" id="283951"/>
<keyword evidence="4" id="KW-0812">Transmembrane</keyword>
<dbReference type="PANTHER" id="PTHR35268:SF1">
    <property type="entry name" value="UBIQUINOL-CYTOCHROME-C REDUCTASE COMPLEX ASSEMBLY FACTOR 4"/>
    <property type="match status" value="1"/>
</dbReference>
<keyword evidence="3" id="KW-0679">Respiratory chain</keyword>
<dbReference type="Pfam" id="PF15013">
    <property type="entry name" value="CCSMST1"/>
    <property type="match status" value="1"/>
</dbReference>
<dbReference type="GeneID" id="115024182"/>
<evidence type="ECO:0000256" key="4">
    <source>
        <dbReference type="ARBA" id="ARBA00022692"/>
    </source>
</evidence>